<organism evidence="4 5">
    <name type="scientific">Acinetobacter guillouiae</name>
    <name type="common">Acinetobacter genomosp. 11</name>
    <dbReference type="NCBI Taxonomy" id="106649"/>
    <lineage>
        <taxon>Bacteria</taxon>
        <taxon>Pseudomonadati</taxon>
        <taxon>Pseudomonadota</taxon>
        <taxon>Gammaproteobacteria</taxon>
        <taxon>Moraxellales</taxon>
        <taxon>Moraxellaceae</taxon>
        <taxon>Acinetobacter</taxon>
    </lineage>
</organism>
<keyword evidence="1" id="KW-0812">Transmembrane</keyword>
<comment type="caution">
    <text evidence="4">The sequence shown here is derived from an EMBL/GenBank/DDBJ whole genome shotgun (WGS) entry which is preliminary data.</text>
</comment>
<dbReference type="AlphaFoldDB" id="A0A8X8GHG3"/>
<gene>
    <name evidence="4" type="ORF">KW868_05155</name>
</gene>
<evidence type="ECO:0000256" key="1">
    <source>
        <dbReference type="SAM" id="Phobius"/>
    </source>
</evidence>
<dbReference type="Proteomes" id="UP000887320">
    <property type="component" value="Unassembled WGS sequence"/>
</dbReference>
<proteinExistence type="predicted"/>
<dbReference type="PIRSF" id="PIRSF018266">
    <property type="entry name" value="FecR"/>
    <property type="match status" value="1"/>
</dbReference>
<dbReference type="InterPro" id="IPR032623">
    <property type="entry name" value="FecR_N"/>
</dbReference>
<evidence type="ECO:0000313" key="4">
    <source>
        <dbReference type="EMBL" id="MCF0263857.1"/>
    </source>
</evidence>
<name>A0A8X8GHG3_ACIGI</name>
<evidence type="ECO:0000313" key="5">
    <source>
        <dbReference type="Proteomes" id="UP000887320"/>
    </source>
</evidence>
<dbReference type="Pfam" id="PF16220">
    <property type="entry name" value="DUF4880"/>
    <property type="match status" value="1"/>
</dbReference>
<dbReference type="PANTHER" id="PTHR30273">
    <property type="entry name" value="PERIPLASMIC SIGNAL SENSOR AND SIGMA FACTOR ACTIVATOR FECR-RELATED"/>
    <property type="match status" value="1"/>
</dbReference>
<dbReference type="RefSeq" id="WP_234622870.1">
    <property type="nucleotide sequence ID" value="NZ_JAHWXT010000001.1"/>
</dbReference>
<reference evidence="4" key="1">
    <citation type="submission" date="2021-07" db="EMBL/GenBank/DDBJ databases">
        <authorList>
            <person name="Fernandez M."/>
            <person name="Pereira P."/>
            <person name="Torres Tejerizo G.A."/>
            <person name="Gonzalez P."/>
            <person name="Agostini E."/>
        </authorList>
    </citation>
    <scope>NUCLEOTIDE SEQUENCE</scope>
    <source>
        <strain evidence="4">SFC 500-1A</strain>
    </source>
</reference>
<dbReference type="InterPro" id="IPR012373">
    <property type="entry name" value="Ferrdict_sens_TM"/>
</dbReference>
<sequence>MGFSFRKDKKNEKLIEKAVEISSSQQIDDEALEWVLVLTSGESNKKKIVACQKWRKQSSRHEYAFQQARKLWLTLGQSESLSPDLFIELQPSVHYPLKSNSPFAIPHFLLWHYIFPNPKFVLPSIFLILVLFVSSIYFLQPQYDYETDYGQIQNFQLSDGSRITLNTNSGIKVNFSSTHREVSLEKGEAFIQVSQSNIPFIVKTGDNVINAFSSAFSVAKNDQNTKVTVSDGHLDILLPSSNRISVYTGQQAIFNRYQIKLNEVNINQQLSWRKGVLIFSNDSLYKIINTVREYDDRKWVVYINNKNQNKLYSTTINIHNIDQWINGLSQMTSLKVKDFGSFLVIYN</sequence>
<feature type="transmembrane region" description="Helical" evidence="1">
    <location>
        <begin position="120"/>
        <end position="139"/>
    </location>
</feature>
<dbReference type="EMBL" id="JAHWXT010000001">
    <property type="protein sequence ID" value="MCF0263857.1"/>
    <property type="molecule type" value="Genomic_DNA"/>
</dbReference>
<protein>
    <submittedName>
        <fullName evidence="4">FecR domain-containing protein</fullName>
    </submittedName>
</protein>
<dbReference type="Gene3D" id="2.60.120.1440">
    <property type="match status" value="1"/>
</dbReference>
<dbReference type="PANTHER" id="PTHR30273:SF2">
    <property type="entry name" value="PROTEIN FECR"/>
    <property type="match status" value="1"/>
</dbReference>
<keyword evidence="1" id="KW-0472">Membrane</keyword>
<evidence type="ECO:0000259" key="3">
    <source>
        <dbReference type="Pfam" id="PF16220"/>
    </source>
</evidence>
<dbReference type="GO" id="GO:0016989">
    <property type="term" value="F:sigma factor antagonist activity"/>
    <property type="evidence" value="ECO:0007669"/>
    <property type="project" value="TreeGrafter"/>
</dbReference>
<dbReference type="Pfam" id="PF04773">
    <property type="entry name" value="FecR"/>
    <property type="match status" value="1"/>
</dbReference>
<accession>A0A8X8GHG3</accession>
<keyword evidence="1" id="KW-1133">Transmembrane helix</keyword>
<feature type="domain" description="FecR protein" evidence="2">
    <location>
        <begin position="144"/>
        <end position="233"/>
    </location>
</feature>
<feature type="domain" description="FecR N-terminal" evidence="3">
    <location>
        <begin position="29"/>
        <end position="71"/>
    </location>
</feature>
<evidence type="ECO:0000259" key="2">
    <source>
        <dbReference type="Pfam" id="PF04773"/>
    </source>
</evidence>
<dbReference type="InterPro" id="IPR006860">
    <property type="entry name" value="FecR"/>
</dbReference>